<evidence type="ECO:0000313" key="4">
    <source>
        <dbReference type="EMBL" id="KMO94989.1"/>
    </source>
</evidence>
<feature type="transmembrane region" description="Helical" evidence="2">
    <location>
        <begin position="587"/>
        <end position="611"/>
    </location>
</feature>
<accession>A0A0J6XIG9</accession>
<feature type="region of interest" description="Disordered" evidence="1">
    <location>
        <begin position="61"/>
        <end position="92"/>
    </location>
</feature>
<dbReference type="Pfam" id="PF05729">
    <property type="entry name" value="NACHT"/>
    <property type="match status" value="1"/>
</dbReference>
<evidence type="ECO:0000259" key="3">
    <source>
        <dbReference type="PROSITE" id="PS50943"/>
    </source>
</evidence>
<dbReference type="Gene3D" id="1.10.260.40">
    <property type="entry name" value="lambda repressor-like DNA-binding domains"/>
    <property type="match status" value="1"/>
</dbReference>
<feature type="transmembrane region" description="Helical" evidence="2">
    <location>
        <begin position="631"/>
        <end position="655"/>
    </location>
</feature>
<dbReference type="Gene3D" id="3.40.50.300">
    <property type="entry name" value="P-loop containing nucleotide triphosphate hydrolases"/>
    <property type="match status" value="1"/>
</dbReference>
<feature type="transmembrane region" description="Helical" evidence="2">
    <location>
        <begin position="476"/>
        <end position="498"/>
    </location>
</feature>
<dbReference type="SUPFAM" id="SSF47413">
    <property type="entry name" value="lambda repressor-like DNA-binding domains"/>
    <property type="match status" value="1"/>
</dbReference>
<evidence type="ECO:0000313" key="5">
    <source>
        <dbReference type="Proteomes" id="UP000035932"/>
    </source>
</evidence>
<evidence type="ECO:0000256" key="1">
    <source>
        <dbReference type="SAM" id="MobiDB-lite"/>
    </source>
</evidence>
<feature type="region of interest" description="Disordered" evidence="1">
    <location>
        <begin position="795"/>
        <end position="829"/>
    </location>
</feature>
<evidence type="ECO:0000256" key="2">
    <source>
        <dbReference type="SAM" id="Phobius"/>
    </source>
</evidence>
<feature type="transmembrane region" description="Helical" evidence="2">
    <location>
        <begin position="719"/>
        <end position="740"/>
    </location>
</feature>
<dbReference type="PATRIC" id="fig|66430.4.peg.836"/>
<dbReference type="InterPro" id="IPR027417">
    <property type="entry name" value="P-loop_NTPase"/>
</dbReference>
<dbReference type="STRING" id="66430.ACS04_26445"/>
<feature type="region of interest" description="Disordered" evidence="1">
    <location>
        <begin position="1"/>
        <end position="37"/>
    </location>
</feature>
<feature type="transmembrane region" description="Helical" evidence="2">
    <location>
        <begin position="510"/>
        <end position="530"/>
    </location>
</feature>
<dbReference type="InterPro" id="IPR007111">
    <property type="entry name" value="NACHT_NTPase"/>
</dbReference>
<feature type="domain" description="HTH cro/C1-type" evidence="3">
    <location>
        <begin position="1"/>
        <end position="53"/>
    </location>
</feature>
<dbReference type="Pfam" id="PF13560">
    <property type="entry name" value="HTH_31"/>
    <property type="match status" value="1"/>
</dbReference>
<name>A0A0J6XIG9_9ACTN</name>
<dbReference type="SMART" id="SM00530">
    <property type="entry name" value="HTH_XRE"/>
    <property type="match status" value="1"/>
</dbReference>
<feature type="compositionally biased region" description="Basic residues" evidence="1">
    <location>
        <begin position="795"/>
        <end position="806"/>
    </location>
</feature>
<dbReference type="Proteomes" id="UP000035932">
    <property type="component" value="Unassembled WGS sequence"/>
</dbReference>
<protein>
    <recommendedName>
        <fullName evidence="3">HTH cro/C1-type domain-containing protein</fullName>
    </recommendedName>
</protein>
<dbReference type="InterPro" id="IPR010982">
    <property type="entry name" value="Lambda_DNA-bd_dom_sf"/>
</dbReference>
<dbReference type="EMBL" id="LFML01000119">
    <property type="protein sequence ID" value="KMO94989.1"/>
    <property type="molecule type" value="Genomic_DNA"/>
</dbReference>
<dbReference type="PROSITE" id="PS50943">
    <property type="entry name" value="HTH_CROC1"/>
    <property type="match status" value="1"/>
</dbReference>
<dbReference type="InterPro" id="IPR001387">
    <property type="entry name" value="Cro/C1-type_HTH"/>
</dbReference>
<feature type="region of interest" description="Disordered" evidence="1">
    <location>
        <begin position="547"/>
        <end position="575"/>
    </location>
</feature>
<feature type="transmembrane region" description="Helical" evidence="2">
    <location>
        <begin position="682"/>
        <end position="704"/>
    </location>
</feature>
<proteinExistence type="predicted"/>
<keyword evidence="2" id="KW-0472">Membrane</keyword>
<gene>
    <name evidence="4" type="ORF">ACS04_26445</name>
</gene>
<organism evidence="4 5">
    <name type="scientific">Streptomyces roseus</name>
    <dbReference type="NCBI Taxonomy" id="66430"/>
    <lineage>
        <taxon>Bacteria</taxon>
        <taxon>Bacillati</taxon>
        <taxon>Actinomycetota</taxon>
        <taxon>Actinomycetes</taxon>
        <taxon>Kitasatosporales</taxon>
        <taxon>Streptomycetaceae</taxon>
        <taxon>Streptomyces</taxon>
    </lineage>
</organism>
<keyword evidence="2" id="KW-1133">Transmembrane helix</keyword>
<feature type="compositionally biased region" description="Low complexity" evidence="1">
    <location>
        <begin position="811"/>
        <end position="829"/>
    </location>
</feature>
<keyword evidence="2" id="KW-0812">Transmembrane</keyword>
<keyword evidence="5" id="KW-1185">Reference proteome</keyword>
<comment type="caution">
    <text evidence="4">The sequence shown here is derived from an EMBL/GenBank/DDBJ whole genome shotgun (WGS) entry which is preliminary data.</text>
</comment>
<dbReference type="SUPFAM" id="SSF52540">
    <property type="entry name" value="P-loop containing nucleoside triphosphate hydrolases"/>
    <property type="match status" value="1"/>
</dbReference>
<dbReference type="GO" id="GO:0003677">
    <property type="term" value="F:DNA binding"/>
    <property type="evidence" value="ECO:0007669"/>
    <property type="project" value="InterPro"/>
</dbReference>
<sequence>MRQRSGLTQDQLVAKSGVSESTIRRLESGRAPNPTLLSLERLQDALGAGPEDRRKLAELLASGPGIPAPDGGADGAGAPRPGRLRPPAAPSETLVRDEVLSAARDLALEIRRRWRLEEERRRVHDPFPLPVRWRRTDPALSDHEANVERLPPGAAAPAPADLCGDLPTVAEFYRRRPSGRLVVLGRAGSGKSVLAIRFVQDFLETRTAPDRVPVIFSIGSWDPTARTLRAWMTERLVRDHPHLADRVAGTSTAGALIEADLVLPVLDGFDEIAEGLRGRALERLNEFSSPLVLTSRREEFAEAVDAAGTPLVWATVIELADLTVDDLAAYLPRTARRGGGPDGHGRGLWDAVADRLRAPSRDGGGTEPLTAALRTPLMTALARTLYGERTETDPAELLDAQAFPDESSIEEHLLAGFVPAVYRRRTPEPEHVRDWDPDRAEHWLGYLAHHLAHPDRERQDLAWWEIGDFLPRRQRMLSVALTATLCAALSAWLIGLLIGPLPLGQTLLEGALMGPAAGLAFAAVYAVMIARGGGTLEPMHVRLRLRPRLPGSGSGPDPRRGNAAGSAGEGSPGAGVRLSARAPLRVFTARFGAVMAGGFVMGAGGACALAVERQLAYGTLVLSLAVLEGVAVNMLVFGLIFGAGTGLVFGLLAAFEAPLDVASAADPMSLLAANRATVRRQLVALVPLLVLSVAFGGGLIVALLDGPLGVLNWDARDGLYVGAVVGLGGGTAYALSFTAWGRWVVRARLWLPLTGKLPWDTAAFLDDAHRRGVLRQAGAVYQFRHVRLQHHLGRTYRRRQAQRSHRWASVTASPGAGPGTSAGTAAGRE</sequence>
<reference evidence="4 5" key="1">
    <citation type="submission" date="2015-06" db="EMBL/GenBank/DDBJ databases">
        <title>Recapitulation of the evolution of biosynthetic gene clusters reveals hidden chemical diversity on bacterial genomes.</title>
        <authorList>
            <person name="Cruz-Morales P."/>
            <person name="Martinez-Guerrero C."/>
            <person name="Morales-Escalante M.A."/>
            <person name="Yanez-Guerra L.A."/>
            <person name="Kopp J.F."/>
            <person name="Feldmann J."/>
            <person name="Ramos-Aboites H.E."/>
            <person name="Barona-Gomez F."/>
        </authorList>
    </citation>
    <scope>NUCLEOTIDE SEQUENCE [LARGE SCALE GENOMIC DNA]</scope>
    <source>
        <strain evidence="4 5">ATCC 31245</strain>
    </source>
</reference>
<dbReference type="AlphaFoldDB" id="A0A0J6XIG9"/>
<feature type="compositionally biased region" description="Low complexity" evidence="1">
    <location>
        <begin position="61"/>
        <end position="81"/>
    </location>
</feature>
<dbReference type="CDD" id="cd00093">
    <property type="entry name" value="HTH_XRE"/>
    <property type="match status" value="1"/>
</dbReference>
<feature type="compositionally biased region" description="Polar residues" evidence="1">
    <location>
        <begin position="1"/>
        <end position="11"/>
    </location>
</feature>